<dbReference type="PROSITE" id="PS00080">
    <property type="entry name" value="MULTICOPPER_OXIDASE2"/>
    <property type="match status" value="1"/>
</dbReference>
<dbReference type="CDD" id="cd13865">
    <property type="entry name" value="CuRO_1_LCC_like_3"/>
    <property type="match status" value="1"/>
</dbReference>
<dbReference type="PANTHER" id="PTHR11709">
    <property type="entry name" value="MULTI-COPPER OXIDASE"/>
    <property type="match status" value="1"/>
</dbReference>
<dbReference type="Proteomes" id="UP000054639">
    <property type="component" value="Unassembled WGS sequence"/>
</dbReference>
<proteinExistence type="predicted"/>
<dbReference type="SUPFAM" id="SSF49503">
    <property type="entry name" value="Cupredoxins"/>
    <property type="match status" value="3"/>
</dbReference>
<evidence type="ECO:0000313" key="11">
    <source>
        <dbReference type="Proteomes" id="UP000254230"/>
    </source>
</evidence>
<evidence type="ECO:0000256" key="3">
    <source>
        <dbReference type="ARBA" id="ARBA00023008"/>
    </source>
</evidence>
<evidence type="ECO:0000256" key="2">
    <source>
        <dbReference type="ARBA" id="ARBA00023002"/>
    </source>
</evidence>
<dbReference type="OrthoDB" id="9757546at2"/>
<feature type="domain" description="Plastocyanin-like" evidence="7">
    <location>
        <begin position="65"/>
        <end position="145"/>
    </location>
</feature>
<dbReference type="PROSITE" id="PS51257">
    <property type="entry name" value="PROKAR_LIPOPROTEIN"/>
    <property type="match status" value="1"/>
</dbReference>
<dbReference type="PROSITE" id="PS00079">
    <property type="entry name" value="MULTICOPPER_OXIDASE1"/>
    <property type="match status" value="1"/>
</dbReference>
<dbReference type="RefSeq" id="WP_058474723.1">
    <property type="nucleotide sequence ID" value="NZ_CAAAIL010000001.1"/>
</dbReference>
<evidence type="ECO:0000313" key="8">
    <source>
        <dbReference type="EMBL" id="KTD46492.1"/>
    </source>
</evidence>
<evidence type="ECO:0000259" key="5">
    <source>
        <dbReference type="Pfam" id="PF00394"/>
    </source>
</evidence>
<dbReference type="InterPro" id="IPR011707">
    <property type="entry name" value="Cu-oxidase-like_N"/>
</dbReference>
<evidence type="ECO:0000313" key="9">
    <source>
        <dbReference type="EMBL" id="STY18726.1"/>
    </source>
</evidence>
<feature type="domain" description="Plastocyanin-like" evidence="6">
    <location>
        <begin position="357"/>
        <end position="467"/>
    </location>
</feature>
<protein>
    <submittedName>
        <fullName evidence="9">Copper resistance protein A</fullName>
    </submittedName>
    <submittedName>
        <fullName evidence="8">Multicopper oxidase</fullName>
    </submittedName>
</protein>
<dbReference type="Gene3D" id="2.60.40.420">
    <property type="entry name" value="Cupredoxins - blue copper proteins"/>
    <property type="match status" value="3"/>
</dbReference>
<dbReference type="GO" id="GO:0005507">
    <property type="term" value="F:copper ion binding"/>
    <property type="evidence" value="ECO:0007669"/>
    <property type="project" value="InterPro"/>
</dbReference>
<dbReference type="Pfam" id="PF07731">
    <property type="entry name" value="Cu-oxidase_2"/>
    <property type="match status" value="1"/>
</dbReference>
<keyword evidence="3" id="KW-0186">Copper</keyword>
<dbReference type="InterPro" id="IPR045087">
    <property type="entry name" value="Cu-oxidase_fam"/>
</dbReference>
<dbReference type="AlphaFoldDB" id="A0A378KWG2"/>
<dbReference type="Pfam" id="PF07732">
    <property type="entry name" value="Cu-oxidase_3"/>
    <property type="match status" value="1"/>
</dbReference>
<evidence type="ECO:0000256" key="1">
    <source>
        <dbReference type="ARBA" id="ARBA00022723"/>
    </source>
</evidence>
<dbReference type="InterPro" id="IPR001117">
    <property type="entry name" value="Cu-oxidase_2nd"/>
</dbReference>
<dbReference type="InterPro" id="IPR002355">
    <property type="entry name" value="Cu_oxidase_Cu_BS"/>
</dbReference>
<feature type="domain" description="Plastocyanin-like" evidence="5">
    <location>
        <begin position="153"/>
        <end position="307"/>
    </location>
</feature>
<dbReference type="CDD" id="cd13896">
    <property type="entry name" value="CuRO_3_CopA"/>
    <property type="match status" value="1"/>
</dbReference>
<dbReference type="InterPro" id="IPR033138">
    <property type="entry name" value="Cu_oxidase_CS"/>
</dbReference>
<evidence type="ECO:0000259" key="7">
    <source>
        <dbReference type="Pfam" id="PF07732"/>
    </source>
</evidence>
<keyword evidence="1" id="KW-0479">Metal-binding</keyword>
<dbReference type="Proteomes" id="UP000254230">
    <property type="component" value="Unassembled WGS sequence"/>
</dbReference>
<organism evidence="9 11">
    <name type="scientific">Legionella quateirensis</name>
    <dbReference type="NCBI Taxonomy" id="45072"/>
    <lineage>
        <taxon>Bacteria</taxon>
        <taxon>Pseudomonadati</taxon>
        <taxon>Pseudomonadota</taxon>
        <taxon>Gammaproteobacteria</taxon>
        <taxon>Legionellales</taxon>
        <taxon>Legionellaceae</taxon>
        <taxon>Legionella</taxon>
    </lineage>
</organism>
<dbReference type="GO" id="GO:0016491">
    <property type="term" value="F:oxidoreductase activity"/>
    <property type="evidence" value="ECO:0007669"/>
    <property type="project" value="UniProtKB-KW"/>
</dbReference>
<reference evidence="8 10" key="1">
    <citation type="submission" date="2015-11" db="EMBL/GenBank/DDBJ databases">
        <title>Genomic analysis of 38 Legionella species identifies large and diverse effector repertoires.</title>
        <authorList>
            <person name="Burstein D."/>
            <person name="Amaro F."/>
            <person name="Zusman T."/>
            <person name="Lifshitz Z."/>
            <person name="Cohen O."/>
            <person name="Gilbert J.A."/>
            <person name="Pupko T."/>
            <person name="Shuman H.A."/>
            <person name="Segal G."/>
        </authorList>
    </citation>
    <scope>NUCLEOTIDE SEQUENCE [LARGE SCALE GENOMIC DNA]</scope>
    <source>
        <strain evidence="8 10">ATCC 49507</strain>
    </source>
</reference>
<name>A0A378KWG2_9GAMM</name>
<feature type="chain" id="PRO_5016979913" evidence="4">
    <location>
        <begin position="23"/>
        <end position="484"/>
    </location>
</feature>
<dbReference type="InterPro" id="IPR008972">
    <property type="entry name" value="Cupredoxin"/>
</dbReference>
<evidence type="ECO:0000259" key="6">
    <source>
        <dbReference type="Pfam" id="PF07731"/>
    </source>
</evidence>
<dbReference type="EMBL" id="LNYR01000034">
    <property type="protein sequence ID" value="KTD46492.1"/>
    <property type="molecule type" value="Genomic_DNA"/>
</dbReference>
<keyword evidence="2" id="KW-0560">Oxidoreductase</keyword>
<evidence type="ECO:0000313" key="10">
    <source>
        <dbReference type="Proteomes" id="UP000054639"/>
    </source>
</evidence>
<dbReference type="CDD" id="cd13887">
    <property type="entry name" value="CuRO_2_MCO_like_2"/>
    <property type="match status" value="1"/>
</dbReference>
<keyword evidence="4" id="KW-0732">Signal</keyword>
<reference evidence="9 11" key="2">
    <citation type="submission" date="2018-06" db="EMBL/GenBank/DDBJ databases">
        <authorList>
            <consortium name="Pathogen Informatics"/>
            <person name="Doyle S."/>
        </authorList>
    </citation>
    <scope>NUCLEOTIDE SEQUENCE [LARGE SCALE GENOMIC DNA]</scope>
    <source>
        <strain evidence="9 11">NCTC12376</strain>
    </source>
</reference>
<keyword evidence="10" id="KW-1185">Reference proteome</keyword>
<dbReference type="Pfam" id="PF00394">
    <property type="entry name" value="Cu-oxidase"/>
    <property type="match status" value="1"/>
</dbReference>
<dbReference type="InterPro" id="IPR034279">
    <property type="entry name" value="CuRO_3_CopA"/>
</dbReference>
<dbReference type="PANTHER" id="PTHR11709:SF394">
    <property type="entry name" value="FI03373P-RELATED"/>
    <property type="match status" value="1"/>
</dbReference>
<dbReference type="InterPro" id="IPR011706">
    <property type="entry name" value="Cu-oxidase_C"/>
</dbReference>
<feature type="signal peptide" evidence="4">
    <location>
        <begin position="1"/>
        <end position="22"/>
    </location>
</feature>
<dbReference type="EMBL" id="UGOW01000001">
    <property type="protein sequence ID" value="STY18726.1"/>
    <property type="molecule type" value="Genomic_DNA"/>
</dbReference>
<evidence type="ECO:0000256" key="4">
    <source>
        <dbReference type="SAM" id="SignalP"/>
    </source>
</evidence>
<accession>A0A378KWG2</accession>
<gene>
    <name evidence="9" type="primary">copA_2</name>
    <name evidence="8" type="synonym">cueO</name>
    <name evidence="8" type="ORF">Lqua_2595</name>
    <name evidence="9" type="ORF">NCTC12376_02547</name>
</gene>
<sequence>MNYKLIYLLSGLFLVTACPLTASEVNKPIELIIKKYPVEVNGKASELFRIEQPDGTWGFQGIKGQWFDAIVKNTSDKPTVIHWHGLIVPNDQDGVPYVTQPPVPAGGSYHYRFKLKQSGTYWMHSHYDLQEQKFLSAPFILLDPQEKKADKDVIFMVGDFSFKSPEMILASLKKGTKMPMNKTQDSMTMSHTMDKSMDGSKPDLNDVTYDAFLTNYKTLKNPEIVHVKPGDSVRLRIIAGSSMTNFYINTGTLSGQAIAVDGQNIKPFEDKQFQIAVGQRIDLMLKIPDEGGAFPILAQGEGTSMQTGLILATDNAQIVLPKEQASSASGAFNYDQELKLEAVSPLLPKTPELILTVTLDGDMVKYIWTLNKQAWPDIKPLEVSLNKRVEMVFINNTSMAHPMHLHGHLFEVTEIDGKSLKNGAMRDTVLVLPKSTVKIQFDTDNPGNWMLHCHMLYHQATGMMTFMNYKEVKIPNLSTIKQME</sequence>
<dbReference type="STRING" id="45072.Lqua_2595"/>